<comment type="caution">
    <text evidence="1">The sequence shown here is derived from an EMBL/GenBank/DDBJ whole genome shotgun (WGS) entry which is preliminary data.</text>
</comment>
<proteinExistence type="predicted"/>
<keyword evidence="2" id="KW-1185">Reference proteome</keyword>
<gene>
    <name evidence="1" type="ORF">F6X38_21485</name>
</gene>
<accession>A0A7V7TUN2</accession>
<protein>
    <submittedName>
        <fullName evidence="1">Uncharacterized protein</fullName>
    </submittedName>
</protein>
<dbReference type="Proteomes" id="UP000432089">
    <property type="component" value="Unassembled WGS sequence"/>
</dbReference>
<evidence type="ECO:0000313" key="1">
    <source>
        <dbReference type="EMBL" id="KAB0676281.1"/>
    </source>
</evidence>
<reference evidence="1 2" key="1">
    <citation type="submission" date="2019-09" db="EMBL/GenBank/DDBJ databases">
        <title>YIM 132180 draft genome.</title>
        <authorList>
            <person name="Zhang K."/>
        </authorList>
    </citation>
    <scope>NUCLEOTIDE SEQUENCE [LARGE SCALE GENOMIC DNA]</scope>
    <source>
        <strain evidence="1 2">YIM 132180</strain>
    </source>
</reference>
<name>A0A7V7TUN2_9HYPH</name>
<dbReference type="RefSeq" id="WP_150973471.1">
    <property type="nucleotide sequence ID" value="NZ_VZDO01000024.1"/>
</dbReference>
<dbReference type="AlphaFoldDB" id="A0A7V7TUN2"/>
<sequence>MSETALAEGVAAFRRGASRTSNPFDASSEDWMCWRDGWDQANALAGHIEQGTAEAFVRAAVASRELVEDA</sequence>
<organism evidence="1 2">
    <name type="scientific">Plantimonas leprariae</name>
    <dbReference type="NCBI Taxonomy" id="2615207"/>
    <lineage>
        <taxon>Bacteria</taxon>
        <taxon>Pseudomonadati</taxon>
        <taxon>Pseudomonadota</taxon>
        <taxon>Alphaproteobacteria</taxon>
        <taxon>Hyphomicrobiales</taxon>
        <taxon>Aurantimonadaceae</taxon>
        <taxon>Plantimonas</taxon>
    </lineage>
</organism>
<evidence type="ECO:0000313" key="2">
    <source>
        <dbReference type="Proteomes" id="UP000432089"/>
    </source>
</evidence>
<dbReference type="EMBL" id="VZDO01000024">
    <property type="protein sequence ID" value="KAB0676281.1"/>
    <property type="molecule type" value="Genomic_DNA"/>
</dbReference>